<comment type="caution">
    <text evidence="2">The sequence shown here is derived from an EMBL/GenBank/DDBJ whole genome shotgun (WGS) entry which is preliminary data.</text>
</comment>
<evidence type="ECO:0000256" key="1">
    <source>
        <dbReference type="SAM" id="SignalP"/>
    </source>
</evidence>
<keyword evidence="3" id="KW-1185">Reference proteome</keyword>
<evidence type="ECO:0000313" key="2">
    <source>
        <dbReference type="EMBL" id="KAK8109927.1"/>
    </source>
</evidence>
<feature type="chain" id="PRO_5043777069" evidence="1">
    <location>
        <begin position="23"/>
        <end position="153"/>
    </location>
</feature>
<protein>
    <submittedName>
        <fullName evidence="2">Uncharacterized protein</fullName>
    </submittedName>
</protein>
<gene>
    <name evidence="2" type="ORF">PG999_008064</name>
</gene>
<organism evidence="2 3">
    <name type="scientific">Apiospora kogelbergensis</name>
    <dbReference type="NCBI Taxonomy" id="1337665"/>
    <lineage>
        <taxon>Eukaryota</taxon>
        <taxon>Fungi</taxon>
        <taxon>Dikarya</taxon>
        <taxon>Ascomycota</taxon>
        <taxon>Pezizomycotina</taxon>
        <taxon>Sordariomycetes</taxon>
        <taxon>Xylariomycetidae</taxon>
        <taxon>Amphisphaeriales</taxon>
        <taxon>Apiosporaceae</taxon>
        <taxon>Apiospora</taxon>
    </lineage>
</organism>
<name>A0AAW0QMU8_9PEZI</name>
<feature type="signal peptide" evidence="1">
    <location>
        <begin position="1"/>
        <end position="22"/>
    </location>
</feature>
<dbReference type="EMBL" id="JAQQWP010000007">
    <property type="protein sequence ID" value="KAK8109927.1"/>
    <property type="molecule type" value="Genomic_DNA"/>
</dbReference>
<dbReference type="AlphaFoldDB" id="A0AAW0QMU8"/>
<dbReference type="Proteomes" id="UP001392437">
    <property type="component" value="Unassembled WGS sequence"/>
</dbReference>
<sequence length="153" mass="16322">MKCCTSLSSMTALCLLVAGAVAGGSGGEFVDEIRRDFKMGLLPRQTLQDNIQPFSGKLGGFSAASITQSQDKKRPFTVEGDTFTDFKTAANRACDNQKNDCADAANKNKNAGFKVSDCDKQNNECKESIASATLTSFAVLTSSTAEFDIFCES</sequence>
<accession>A0AAW0QMU8</accession>
<proteinExistence type="predicted"/>
<keyword evidence="1" id="KW-0732">Signal</keyword>
<evidence type="ECO:0000313" key="3">
    <source>
        <dbReference type="Proteomes" id="UP001392437"/>
    </source>
</evidence>
<reference evidence="2 3" key="1">
    <citation type="submission" date="2023-01" db="EMBL/GenBank/DDBJ databases">
        <title>Analysis of 21 Apiospora genomes using comparative genomics revels a genus with tremendous synthesis potential of carbohydrate active enzymes and secondary metabolites.</title>
        <authorList>
            <person name="Sorensen T."/>
        </authorList>
    </citation>
    <scope>NUCLEOTIDE SEQUENCE [LARGE SCALE GENOMIC DNA]</scope>
    <source>
        <strain evidence="2 3">CBS 117206</strain>
    </source>
</reference>